<evidence type="ECO:0000256" key="3">
    <source>
        <dbReference type="ARBA" id="ARBA00009025"/>
    </source>
</evidence>
<feature type="transmembrane region" description="Helical" evidence="7">
    <location>
        <begin position="302"/>
        <end position="323"/>
    </location>
</feature>
<keyword evidence="7" id="KW-0830">Ubiquinone</keyword>
<dbReference type="GO" id="GO:0008137">
    <property type="term" value="F:NADH dehydrogenase (ubiquinone) activity"/>
    <property type="evidence" value="ECO:0007669"/>
    <property type="project" value="UniProtKB-UniRule"/>
</dbReference>
<feature type="transmembrane region" description="Helical" evidence="7">
    <location>
        <begin position="404"/>
        <end position="427"/>
    </location>
</feature>
<dbReference type="GO" id="GO:0031966">
    <property type="term" value="C:mitochondrial membrane"/>
    <property type="evidence" value="ECO:0007669"/>
    <property type="project" value="UniProtKB-SubCell"/>
</dbReference>
<evidence type="ECO:0000256" key="1">
    <source>
        <dbReference type="ARBA" id="ARBA00003257"/>
    </source>
</evidence>
<keyword evidence="7" id="KW-0813">Transport</keyword>
<dbReference type="GO" id="GO:0015990">
    <property type="term" value="P:electron transport coupled proton transport"/>
    <property type="evidence" value="ECO:0007669"/>
    <property type="project" value="TreeGrafter"/>
</dbReference>
<evidence type="ECO:0000256" key="6">
    <source>
        <dbReference type="ARBA" id="ARBA00023136"/>
    </source>
</evidence>
<comment type="catalytic activity">
    <reaction evidence="7">
        <text>a ubiquinone + NADH + 5 H(+)(in) = a ubiquinol + NAD(+) + 4 H(+)(out)</text>
        <dbReference type="Rhea" id="RHEA:29091"/>
        <dbReference type="Rhea" id="RHEA-COMP:9565"/>
        <dbReference type="Rhea" id="RHEA-COMP:9566"/>
        <dbReference type="ChEBI" id="CHEBI:15378"/>
        <dbReference type="ChEBI" id="CHEBI:16389"/>
        <dbReference type="ChEBI" id="CHEBI:17976"/>
        <dbReference type="ChEBI" id="CHEBI:57540"/>
        <dbReference type="ChEBI" id="CHEBI:57945"/>
        <dbReference type="EC" id="7.1.1.2"/>
    </reaction>
</comment>
<evidence type="ECO:0000313" key="9">
    <source>
        <dbReference type="EMBL" id="AWQ64128.1"/>
    </source>
</evidence>
<feature type="transmembrane region" description="Helical" evidence="7">
    <location>
        <begin position="209"/>
        <end position="231"/>
    </location>
</feature>
<dbReference type="InterPro" id="IPR001750">
    <property type="entry name" value="ND/Mrp_TM"/>
</dbReference>
<feature type="transmembrane region" description="Helical" evidence="7">
    <location>
        <begin position="6"/>
        <end position="23"/>
    </location>
</feature>
<dbReference type="NCBIfam" id="TIGR01972">
    <property type="entry name" value="NDH_I_M"/>
    <property type="match status" value="1"/>
</dbReference>
<feature type="transmembrane region" description="Helical" evidence="7">
    <location>
        <begin position="83"/>
        <end position="103"/>
    </location>
</feature>
<dbReference type="PRINTS" id="PR01437">
    <property type="entry name" value="NUOXDRDTASE4"/>
</dbReference>
<sequence>MLKNLLLSLIAIPTVGIASLVLVPSSNTKILKQVALQFSCLTFVVSLFLLVFFKNSTAKFQFVTKFDWISCLNVNGTFGIDGISLFFVILTTLLIPLCLLISWDNIQFNLKGFLMCFLIIELFLLIVFCVLDLLLFYVFFESVLIPMFLVIGIWGSRERKVRAAYFFFIYTLTGSVLMLLAILYILYQVGTTDYEVLLSFSFSKFEQNILWLAFFASFAAKIPMFPVHLWLPEAHVEAPTAGSVILAGVLLKLGTYGFLRFSFPLFPEACFFFAPLVYTLASIGIVYTSLTAIRQTDFKRIIAYTSVAHMNLVVIGLFSFNVIGLEGAVIQSLSHGFVASALFMTIGVVYDRHHTRLIKYYGGLAHTMPLYVLIFLFFTLANIGLPGTSSFVGEFLIFTGSYKINTFVTIISATSMIIGGCYGLWLFNRISYGNLKTQYFVIFRDLNKREMFIFLPLILGTFMIGVYPNFFLMYIHSSINMLIELMNF</sequence>
<dbReference type="EC" id="7.1.1.2" evidence="7"/>
<protein>
    <recommendedName>
        <fullName evidence="7">NADH-ubiquinone oxidoreductase chain 4</fullName>
        <ecNumber evidence="7">7.1.1.2</ecNumber>
    </recommendedName>
</protein>
<dbReference type="EMBL" id="MG271847">
    <property type="protein sequence ID" value="AWQ64128.1"/>
    <property type="molecule type" value="Genomic_DNA"/>
</dbReference>
<keyword evidence="7 9" id="KW-0496">Mitochondrion</keyword>
<dbReference type="GO" id="GO:0042773">
    <property type="term" value="P:ATP synthesis coupled electron transport"/>
    <property type="evidence" value="ECO:0007669"/>
    <property type="project" value="InterPro"/>
</dbReference>
<evidence type="ECO:0000256" key="7">
    <source>
        <dbReference type="RuleBase" id="RU003297"/>
    </source>
</evidence>
<evidence type="ECO:0000259" key="8">
    <source>
        <dbReference type="Pfam" id="PF00361"/>
    </source>
</evidence>
<evidence type="ECO:0000256" key="2">
    <source>
        <dbReference type="ARBA" id="ARBA00004141"/>
    </source>
</evidence>
<feature type="transmembrane region" description="Helical" evidence="7">
    <location>
        <begin position="271"/>
        <end position="290"/>
    </location>
</feature>
<dbReference type="InterPro" id="IPR003918">
    <property type="entry name" value="NADH_UbQ_OxRdtase"/>
</dbReference>
<keyword evidence="7" id="KW-0679">Respiratory chain</keyword>
<feature type="transmembrane region" description="Helical" evidence="7">
    <location>
        <begin position="329"/>
        <end position="350"/>
    </location>
</feature>
<dbReference type="GO" id="GO:0048039">
    <property type="term" value="F:ubiquinone binding"/>
    <property type="evidence" value="ECO:0007669"/>
    <property type="project" value="TreeGrafter"/>
</dbReference>
<feature type="transmembrane region" description="Helical" evidence="7">
    <location>
        <begin position="370"/>
        <end position="392"/>
    </location>
</feature>
<evidence type="ECO:0000256" key="5">
    <source>
        <dbReference type="ARBA" id="ARBA00022989"/>
    </source>
</evidence>
<dbReference type="GO" id="GO:0003954">
    <property type="term" value="F:NADH dehydrogenase activity"/>
    <property type="evidence" value="ECO:0007669"/>
    <property type="project" value="TreeGrafter"/>
</dbReference>
<keyword evidence="7" id="KW-0520">NAD</keyword>
<keyword evidence="4 7" id="KW-0812">Transmembrane</keyword>
<dbReference type="GeneID" id="36957432"/>
<reference evidence="9" key="1">
    <citation type="journal article" date="2018" name="Genome Biol. Evol.">
        <title>Recurrent loss, horizontal transfer, and the obscure origins of mitochondrial introns in diatoms (Bacillariophyta).</title>
        <authorList>
            <person name="Guillory W.X."/>
            <person name="Onyshchenko A."/>
            <person name="Ruck E.C."/>
            <person name="Parks M."/>
            <person name="Nakov T."/>
            <person name="Wickett N.J."/>
            <person name="Alverson A.J."/>
        </authorList>
    </citation>
    <scope>NUCLEOTIDE SEQUENCE</scope>
    <source>
        <strain evidence="9">ECT3802</strain>
    </source>
</reference>
<comment type="similarity">
    <text evidence="3 7">Belongs to the complex I subunit 4 family.</text>
</comment>
<comment type="function">
    <text evidence="1">Core subunit of the mitochondrial membrane respiratory chain NADH dehydrogenase (Complex I) that is believed to belong to the minimal assembly required for catalysis. Complex I functions in the transfer of electrons from NADH to the respiratory chain. The immediate electron acceptor for the enzyme is believed to be ubiquinone.</text>
</comment>
<dbReference type="PANTHER" id="PTHR43507:SF1">
    <property type="entry name" value="NADH-UBIQUINONE OXIDOREDUCTASE CHAIN 4"/>
    <property type="match status" value="1"/>
</dbReference>
<feature type="transmembrane region" description="Helical" evidence="7">
    <location>
        <begin position="238"/>
        <end position="259"/>
    </location>
</feature>
<feature type="domain" description="NADH:quinone oxidoreductase/Mrp antiporter transmembrane" evidence="8">
    <location>
        <begin position="132"/>
        <end position="414"/>
    </location>
</feature>
<proteinExistence type="inferred from homology"/>
<keyword evidence="7" id="KW-0249">Electron transport</keyword>
<dbReference type="RefSeq" id="YP_009495481.1">
    <property type="nucleotide sequence ID" value="NC_037988.1"/>
</dbReference>
<dbReference type="AlphaFoldDB" id="A0A2U9GI27"/>
<geneLocation type="mitochondrion" evidence="9"/>
<dbReference type="InterPro" id="IPR010227">
    <property type="entry name" value="NADH_Q_OxRdtase_chainM/4"/>
</dbReference>
<feature type="transmembrane region" description="Helical" evidence="7">
    <location>
        <begin position="35"/>
        <end position="53"/>
    </location>
</feature>
<name>A0A2U9GI27_9STRA</name>
<feature type="transmembrane region" description="Helical" evidence="7">
    <location>
        <begin position="167"/>
        <end position="189"/>
    </location>
</feature>
<feature type="transmembrane region" description="Helical" evidence="7">
    <location>
        <begin position="110"/>
        <end position="128"/>
    </location>
</feature>
<evidence type="ECO:0000256" key="4">
    <source>
        <dbReference type="ARBA" id="ARBA00022692"/>
    </source>
</evidence>
<organism evidence="9">
    <name type="scientific">Toxarium undulatum</name>
    <dbReference type="NCBI Taxonomy" id="210620"/>
    <lineage>
        <taxon>Eukaryota</taxon>
        <taxon>Sar</taxon>
        <taxon>Stramenopiles</taxon>
        <taxon>Ochrophyta</taxon>
        <taxon>Bacillariophyta</taxon>
        <taxon>Mediophyceae</taxon>
        <taxon>Toxariales</taxon>
        <taxon>Toxariaceae</taxon>
        <taxon>Toxarium</taxon>
    </lineage>
</organism>
<dbReference type="NCBIfam" id="NF004499">
    <property type="entry name" value="PRK05846.1-3"/>
    <property type="match status" value="1"/>
</dbReference>
<dbReference type="PANTHER" id="PTHR43507">
    <property type="entry name" value="NADH-UBIQUINONE OXIDOREDUCTASE CHAIN 4"/>
    <property type="match status" value="1"/>
</dbReference>
<dbReference type="Pfam" id="PF00361">
    <property type="entry name" value="Proton_antipo_M"/>
    <property type="match status" value="1"/>
</dbReference>
<comment type="subcellular location">
    <subcellularLocation>
        <location evidence="2">Membrane</location>
        <topology evidence="2">Multi-pass membrane protein</topology>
    </subcellularLocation>
    <subcellularLocation>
        <location evidence="7">Mitochondrion membrane</location>
        <topology evidence="7">Multi-pass membrane protein</topology>
    </subcellularLocation>
</comment>
<feature type="transmembrane region" description="Helical" evidence="7">
    <location>
        <begin position="134"/>
        <end position="155"/>
    </location>
</feature>
<gene>
    <name evidence="9" type="primary">nad4</name>
</gene>
<accession>A0A2U9GI27</accession>
<comment type="function">
    <text evidence="7">Core subunit of the mitochondrial membrane respiratory chain NADH dehydrogenase (Complex I) which catalyzes electron transfer from NADH through the respiratory chain, using ubiquinone as an electron acceptor. Essential for the catalytic activity and assembly of complex I.</text>
</comment>
<keyword evidence="5 7" id="KW-1133">Transmembrane helix</keyword>
<feature type="transmembrane region" description="Helical" evidence="7">
    <location>
        <begin position="452"/>
        <end position="475"/>
    </location>
</feature>
<keyword evidence="6 7" id="KW-0472">Membrane</keyword>